<evidence type="ECO:0000313" key="3">
    <source>
        <dbReference type="Proteomes" id="UP000664521"/>
    </source>
</evidence>
<feature type="compositionally biased region" description="Low complexity" evidence="1">
    <location>
        <begin position="416"/>
        <end position="439"/>
    </location>
</feature>
<feature type="compositionally biased region" description="Pro residues" evidence="1">
    <location>
        <begin position="403"/>
        <end position="414"/>
    </location>
</feature>
<dbReference type="EMBL" id="CAJPDS010000015">
    <property type="protein sequence ID" value="CAF9915046.1"/>
    <property type="molecule type" value="Genomic_DNA"/>
</dbReference>
<name>A0A8H3EYN7_9LECA</name>
<protein>
    <submittedName>
        <fullName evidence="2">Uncharacterized protein</fullName>
    </submittedName>
</protein>
<feature type="compositionally biased region" description="Polar residues" evidence="1">
    <location>
        <begin position="246"/>
        <end position="255"/>
    </location>
</feature>
<keyword evidence="3" id="KW-1185">Reference proteome</keyword>
<feature type="compositionally biased region" description="Polar residues" evidence="1">
    <location>
        <begin position="326"/>
        <end position="340"/>
    </location>
</feature>
<accession>A0A8H3EYN7</accession>
<feature type="region of interest" description="Disordered" evidence="1">
    <location>
        <begin position="148"/>
        <end position="168"/>
    </location>
</feature>
<sequence length="548" mass="58851">MSGTNPFRRRNTPIEQSGSLRQAEVHGPADRAQVQKPVIDTDVVKPAKKTVRIISPHSASEKEHRIPHELFSLPPEPVSSAQISPGSAQSSEEVSPVDPFELESDDGGIITEDEDLRRNTLNNAGSLEGALPVKPIIPLDPFPYPLKYRNGTAQPTIEPTENASRPHYSVDEFKDLLLTGRKAPVEVSFPPSHSTSHGSHAPGDTSSNTDASSISRQSIFEPLPGLQQDTPRSSHEISPAEEGRLRSTQISSSATEKTKPSVPKSQHGKVMRENAPQAIALPNSSVGSPTRELAPGTPPPSLSRTPTDLNKPLPLPPATEPVEAHANNSGMSSASPQCNQEPSSPTRRREPPAPPLSRRQGHNRPKSLLEGTGRAYVSSEASSVSTYQQSPNLSNKEISPFGPRQPPPPPPRRPGPVRGLSESSSASAMSPIATPTSSSFTDDSINNVQKQRPPIPPTRNRSTSSTKQSNRIASKSGSPNMAPTPPPKRRGSSQSSLGPFPFSVDQQQVETRHQRSDSAASSIKSKDIIADLSTLQKEVDALRGKFRD</sequence>
<dbReference type="OrthoDB" id="428854at2759"/>
<feature type="region of interest" description="Disordered" evidence="1">
    <location>
        <begin position="1"/>
        <end position="38"/>
    </location>
</feature>
<evidence type="ECO:0000313" key="2">
    <source>
        <dbReference type="EMBL" id="CAF9915046.1"/>
    </source>
</evidence>
<comment type="caution">
    <text evidence="2">The sequence shown here is derived from an EMBL/GenBank/DDBJ whole genome shotgun (WGS) entry which is preliminary data.</text>
</comment>
<feature type="compositionally biased region" description="Polar residues" evidence="1">
    <location>
        <begin position="379"/>
        <end position="397"/>
    </location>
</feature>
<organism evidence="2 3">
    <name type="scientific">Heterodermia speciosa</name>
    <dbReference type="NCBI Taxonomy" id="116794"/>
    <lineage>
        <taxon>Eukaryota</taxon>
        <taxon>Fungi</taxon>
        <taxon>Dikarya</taxon>
        <taxon>Ascomycota</taxon>
        <taxon>Pezizomycotina</taxon>
        <taxon>Lecanoromycetes</taxon>
        <taxon>OSLEUM clade</taxon>
        <taxon>Lecanoromycetidae</taxon>
        <taxon>Caliciales</taxon>
        <taxon>Physciaceae</taxon>
        <taxon>Heterodermia</taxon>
    </lineage>
</organism>
<gene>
    <name evidence="2" type="ORF">HETSPECPRED_002281</name>
</gene>
<feature type="region of interest" description="Disordered" evidence="1">
    <location>
        <begin position="184"/>
        <end position="525"/>
    </location>
</feature>
<feature type="compositionally biased region" description="Basic and acidic residues" evidence="1">
    <location>
        <begin position="59"/>
        <end position="68"/>
    </location>
</feature>
<proteinExistence type="predicted"/>
<feature type="region of interest" description="Disordered" evidence="1">
    <location>
        <begin position="52"/>
        <end position="116"/>
    </location>
</feature>
<dbReference type="Proteomes" id="UP000664521">
    <property type="component" value="Unassembled WGS sequence"/>
</dbReference>
<dbReference type="AlphaFoldDB" id="A0A8H3EYN7"/>
<evidence type="ECO:0000256" key="1">
    <source>
        <dbReference type="SAM" id="MobiDB-lite"/>
    </source>
</evidence>
<feature type="compositionally biased region" description="Polar residues" evidence="1">
    <location>
        <begin position="151"/>
        <end position="163"/>
    </location>
</feature>
<reference evidence="2" key="1">
    <citation type="submission" date="2021-03" db="EMBL/GenBank/DDBJ databases">
        <authorList>
            <person name="Tagirdzhanova G."/>
        </authorList>
    </citation>
    <scope>NUCLEOTIDE SEQUENCE</scope>
</reference>
<feature type="compositionally biased region" description="Polar residues" evidence="1">
    <location>
        <begin position="191"/>
        <end position="218"/>
    </location>
</feature>
<feature type="compositionally biased region" description="Polar residues" evidence="1">
    <location>
        <begin position="440"/>
        <end position="450"/>
    </location>
</feature>
<feature type="compositionally biased region" description="Polar residues" evidence="1">
    <location>
        <begin position="459"/>
        <end position="481"/>
    </location>
</feature>
<feature type="compositionally biased region" description="Polar residues" evidence="1">
    <location>
        <begin position="79"/>
        <end position="93"/>
    </location>
</feature>
<feature type="compositionally biased region" description="Acidic residues" evidence="1">
    <location>
        <begin position="100"/>
        <end position="114"/>
    </location>
</feature>